<accession>A0ABQ4FTK4</accession>
<comment type="caution">
    <text evidence="1">The sequence shown here is derived from an EMBL/GenBank/DDBJ whole genome shotgun (WGS) entry which is preliminary data.</text>
</comment>
<gene>
    <name evidence="1" type="ORF">Mco01_11520</name>
</gene>
<reference evidence="1 2" key="1">
    <citation type="submission" date="2021-01" db="EMBL/GenBank/DDBJ databases">
        <title>Whole genome shotgun sequence of Microbispora corallina NBRC 16416.</title>
        <authorList>
            <person name="Komaki H."/>
            <person name="Tamura T."/>
        </authorList>
    </citation>
    <scope>NUCLEOTIDE SEQUENCE [LARGE SCALE GENOMIC DNA]</scope>
    <source>
        <strain evidence="1 2">NBRC 16416</strain>
    </source>
</reference>
<dbReference type="EMBL" id="BOOC01000003">
    <property type="protein sequence ID" value="GIH38152.1"/>
    <property type="molecule type" value="Genomic_DNA"/>
</dbReference>
<keyword evidence="2" id="KW-1185">Reference proteome</keyword>
<name>A0ABQ4FTK4_9ACTN</name>
<dbReference type="Proteomes" id="UP000603904">
    <property type="component" value="Unassembled WGS sequence"/>
</dbReference>
<sequence length="74" mass="7771">MKAGHGGGARRSRSAPARALATPYGRLLTGEILDAPVLARAVEPRSEGPDEVLLTPAGPDPRWTPLIEALYGLL</sequence>
<evidence type="ECO:0000313" key="1">
    <source>
        <dbReference type="EMBL" id="GIH38152.1"/>
    </source>
</evidence>
<organism evidence="1 2">
    <name type="scientific">Microbispora corallina</name>
    <dbReference type="NCBI Taxonomy" id="83302"/>
    <lineage>
        <taxon>Bacteria</taxon>
        <taxon>Bacillati</taxon>
        <taxon>Actinomycetota</taxon>
        <taxon>Actinomycetes</taxon>
        <taxon>Streptosporangiales</taxon>
        <taxon>Streptosporangiaceae</taxon>
        <taxon>Microbispora</taxon>
    </lineage>
</organism>
<evidence type="ECO:0000313" key="2">
    <source>
        <dbReference type="Proteomes" id="UP000603904"/>
    </source>
</evidence>
<proteinExistence type="predicted"/>
<protein>
    <submittedName>
        <fullName evidence="1">Uncharacterized protein</fullName>
    </submittedName>
</protein>
<dbReference type="RefSeq" id="WP_204055806.1">
    <property type="nucleotide sequence ID" value="NZ_BAAAGP010000003.1"/>
</dbReference>